<comment type="subcellular location">
    <subcellularLocation>
        <location evidence="1">Nucleus</location>
    </subcellularLocation>
</comment>
<dbReference type="GeneID" id="19165205"/>
<evidence type="ECO:0000256" key="1">
    <source>
        <dbReference type="ARBA" id="ARBA00004123"/>
    </source>
</evidence>
<keyword evidence="3" id="KW-0805">Transcription regulation</keyword>
<gene>
    <name evidence="8" type="ORF">A1O3_01067</name>
</gene>
<dbReference type="STRING" id="1182542.W9YS80"/>
<protein>
    <recommendedName>
        <fullName evidence="7">Xylanolytic transcriptional activator regulatory domain-containing protein</fullName>
    </recommendedName>
</protein>
<keyword evidence="2" id="KW-0479">Metal-binding</keyword>
<dbReference type="RefSeq" id="XP_007729405.1">
    <property type="nucleotide sequence ID" value="XM_007731215.1"/>
</dbReference>
<dbReference type="OrthoDB" id="4356994at2759"/>
<dbReference type="GO" id="GO:0003677">
    <property type="term" value="F:DNA binding"/>
    <property type="evidence" value="ECO:0007669"/>
    <property type="project" value="InterPro"/>
</dbReference>
<keyword evidence="9" id="KW-1185">Reference proteome</keyword>
<organism evidence="8 9">
    <name type="scientific">Capronia epimyces CBS 606.96</name>
    <dbReference type="NCBI Taxonomy" id="1182542"/>
    <lineage>
        <taxon>Eukaryota</taxon>
        <taxon>Fungi</taxon>
        <taxon>Dikarya</taxon>
        <taxon>Ascomycota</taxon>
        <taxon>Pezizomycotina</taxon>
        <taxon>Eurotiomycetes</taxon>
        <taxon>Chaetothyriomycetidae</taxon>
        <taxon>Chaetothyriales</taxon>
        <taxon>Herpotrichiellaceae</taxon>
        <taxon>Capronia</taxon>
    </lineage>
</organism>
<evidence type="ECO:0000256" key="3">
    <source>
        <dbReference type="ARBA" id="ARBA00023015"/>
    </source>
</evidence>
<feature type="domain" description="Xylanolytic transcriptional activator regulatory" evidence="7">
    <location>
        <begin position="39"/>
        <end position="122"/>
    </location>
</feature>
<evidence type="ECO:0000259" key="7">
    <source>
        <dbReference type="SMART" id="SM00906"/>
    </source>
</evidence>
<dbReference type="eggNOG" id="ENOG502QS5N">
    <property type="taxonomic scope" value="Eukaryota"/>
</dbReference>
<dbReference type="PANTHER" id="PTHR47338">
    <property type="entry name" value="ZN(II)2CYS6 TRANSCRIPTION FACTOR (EUROFUNG)-RELATED"/>
    <property type="match status" value="1"/>
</dbReference>
<dbReference type="Pfam" id="PF04082">
    <property type="entry name" value="Fungal_trans"/>
    <property type="match status" value="1"/>
</dbReference>
<proteinExistence type="predicted"/>
<keyword evidence="5" id="KW-0539">Nucleus</keyword>
<dbReference type="Proteomes" id="UP000019478">
    <property type="component" value="Unassembled WGS sequence"/>
</dbReference>
<dbReference type="InterPro" id="IPR007219">
    <property type="entry name" value="XnlR_reg_dom"/>
</dbReference>
<evidence type="ECO:0000256" key="5">
    <source>
        <dbReference type="ARBA" id="ARBA00023242"/>
    </source>
</evidence>
<evidence type="ECO:0000256" key="6">
    <source>
        <dbReference type="SAM" id="MobiDB-lite"/>
    </source>
</evidence>
<feature type="region of interest" description="Disordered" evidence="6">
    <location>
        <begin position="440"/>
        <end position="463"/>
    </location>
</feature>
<accession>W9YS80</accession>
<sequence length="523" mass="59452">MAKREVDNPSVFNQPSITSIQCCLILCVVEVGHGLEHQAWLRVGHAARLAQLARLHKEDLDETSFVWGSPRPVLVPTELEVRRRTFWCMYCLDRLLANGRDRIATFAVEDITTRLPQPDEDFIFGRERRTGRLTDAPPVDATDVATGSASLFSYTIRIINILGNIVLWHGRGGRRRDTRCPWLADAPFSRYANSLASWKESLPRYWDYRPRNLPLVVAAGQGKLWSLMFMFYFQAKTYLYREYAPFTPSRDYDPAAGPSDGTPLLPADCVPPQTWWRDYTITLVESANSAADLYTRMHDLDLAPSAYPFAGLGLFTAASIHAIFTTFEWNSLKPVVSRSKARSNLAVSMRAFNSLGQYWDLPVYWIRQISLYYKLNYLTHLSFTGGAESITALRMNIQEVRDGVMNYLRQIGPKDRSSRLLNLKPTFDFEGWLVAIESDSTRNSLQPQEEPRPEQSRPVTNVENAIAPVAADTTSITVSGSRMEQQQPLRMEDLPFEELLRTAAFLPSDGWDDLSLEAAYWDL</sequence>
<evidence type="ECO:0000256" key="4">
    <source>
        <dbReference type="ARBA" id="ARBA00023163"/>
    </source>
</evidence>
<reference evidence="8 9" key="1">
    <citation type="submission" date="2013-03" db="EMBL/GenBank/DDBJ databases">
        <title>The Genome Sequence of Capronia epimyces CBS 606.96.</title>
        <authorList>
            <consortium name="The Broad Institute Genomics Platform"/>
            <person name="Cuomo C."/>
            <person name="de Hoog S."/>
            <person name="Gorbushina A."/>
            <person name="Walker B."/>
            <person name="Young S.K."/>
            <person name="Zeng Q."/>
            <person name="Gargeya S."/>
            <person name="Fitzgerald M."/>
            <person name="Haas B."/>
            <person name="Abouelleil A."/>
            <person name="Allen A.W."/>
            <person name="Alvarado L."/>
            <person name="Arachchi H.M."/>
            <person name="Berlin A.M."/>
            <person name="Chapman S.B."/>
            <person name="Gainer-Dewar J."/>
            <person name="Goldberg J."/>
            <person name="Griggs A."/>
            <person name="Gujja S."/>
            <person name="Hansen M."/>
            <person name="Howarth C."/>
            <person name="Imamovic A."/>
            <person name="Ireland A."/>
            <person name="Larimer J."/>
            <person name="McCowan C."/>
            <person name="Murphy C."/>
            <person name="Pearson M."/>
            <person name="Poon T.W."/>
            <person name="Priest M."/>
            <person name="Roberts A."/>
            <person name="Saif S."/>
            <person name="Shea T."/>
            <person name="Sisk P."/>
            <person name="Sykes S."/>
            <person name="Wortman J."/>
            <person name="Nusbaum C."/>
            <person name="Birren B."/>
        </authorList>
    </citation>
    <scope>NUCLEOTIDE SEQUENCE [LARGE SCALE GENOMIC DNA]</scope>
    <source>
        <strain evidence="8 9">CBS 606.96</strain>
    </source>
</reference>
<dbReference type="GO" id="GO:0005634">
    <property type="term" value="C:nucleus"/>
    <property type="evidence" value="ECO:0007669"/>
    <property type="project" value="UniProtKB-SubCell"/>
</dbReference>
<comment type="caution">
    <text evidence="8">The sequence shown here is derived from an EMBL/GenBank/DDBJ whole genome shotgun (WGS) entry which is preliminary data.</text>
</comment>
<dbReference type="AlphaFoldDB" id="W9YS80"/>
<dbReference type="EMBL" id="AMGY01000001">
    <property type="protein sequence ID" value="EXJ92515.1"/>
    <property type="molecule type" value="Genomic_DNA"/>
</dbReference>
<dbReference type="GO" id="GO:0008270">
    <property type="term" value="F:zinc ion binding"/>
    <property type="evidence" value="ECO:0007669"/>
    <property type="project" value="InterPro"/>
</dbReference>
<dbReference type="CDD" id="cd12148">
    <property type="entry name" value="fungal_TF_MHR"/>
    <property type="match status" value="1"/>
</dbReference>
<keyword evidence="4" id="KW-0804">Transcription</keyword>
<dbReference type="PANTHER" id="PTHR47338:SF5">
    <property type="entry name" value="ZN(II)2CYS6 TRANSCRIPTION FACTOR (EUROFUNG)"/>
    <property type="match status" value="1"/>
</dbReference>
<dbReference type="GO" id="GO:0000981">
    <property type="term" value="F:DNA-binding transcription factor activity, RNA polymerase II-specific"/>
    <property type="evidence" value="ECO:0007669"/>
    <property type="project" value="InterPro"/>
</dbReference>
<name>W9YS80_9EURO</name>
<evidence type="ECO:0000313" key="9">
    <source>
        <dbReference type="Proteomes" id="UP000019478"/>
    </source>
</evidence>
<dbReference type="GO" id="GO:0006351">
    <property type="term" value="P:DNA-templated transcription"/>
    <property type="evidence" value="ECO:0007669"/>
    <property type="project" value="InterPro"/>
</dbReference>
<dbReference type="InterPro" id="IPR050815">
    <property type="entry name" value="TF_fung"/>
</dbReference>
<evidence type="ECO:0000256" key="2">
    <source>
        <dbReference type="ARBA" id="ARBA00022723"/>
    </source>
</evidence>
<dbReference type="HOGENOM" id="CLU_023925_0_0_1"/>
<dbReference type="SMART" id="SM00906">
    <property type="entry name" value="Fungal_trans"/>
    <property type="match status" value="1"/>
</dbReference>
<evidence type="ECO:0000313" key="8">
    <source>
        <dbReference type="EMBL" id="EXJ92515.1"/>
    </source>
</evidence>